<dbReference type="InterPro" id="IPR038846">
    <property type="entry name" value="RPC9"/>
</dbReference>
<dbReference type="PANTHER" id="PTHR15561">
    <property type="entry name" value="CALCITONIN GENE-RELATED PEPTIDE-RECEPTOR COMPONENT PROTEIN"/>
    <property type="match status" value="1"/>
</dbReference>
<dbReference type="Proteomes" id="UP000095751">
    <property type="component" value="Unassembled WGS sequence"/>
</dbReference>
<dbReference type="SUPFAM" id="SSF47819">
    <property type="entry name" value="HRDC-like"/>
    <property type="match status" value="1"/>
</dbReference>
<reference evidence="9 10" key="1">
    <citation type="submission" date="2016-09" db="EMBL/GenBank/DDBJ databases">
        <title>Extensive genetic diversity and differential bi-allelic expression allows diatom success in the polar Southern Ocean.</title>
        <authorList>
            <consortium name="DOE Joint Genome Institute"/>
            <person name="Mock T."/>
            <person name="Otillar R.P."/>
            <person name="Strauss J."/>
            <person name="Dupont C."/>
            <person name="Frickenhaus S."/>
            <person name="Maumus F."/>
            <person name="Mcmullan M."/>
            <person name="Sanges R."/>
            <person name="Schmutz J."/>
            <person name="Toseland A."/>
            <person name="Valas R."/>
            <person name="Veluchamy A."/>
            <person name="Ward B.J."/>
            <person name="Allen A."/>
            <person name="Barry K."/>
            <person name="Falciatore A."/>
            <person name="Ferrante M."/>
            <person name="Fortunato A.E."/>
            <person name="Gloeckner G."/>
            <person name="Gruber A."/>
            <person name="Hipkin R."/>
            <person name="Janech M."/>
            <person name="Kroth P."/>
            <person name="Leese F."/>
            <person name="Lindquist E."/>
            <person name="Lyon B.R."/>
            <person name="Martin J."/>
            <person name="Mayer C."/>
            <person name="Parker M."/>
            <person name="Quesneville H."/>
            <person name="Raymond J."/>
            <person name="Uhlig C."/>
            <person name="Valentin K.U."/>
            <person name="Worden A.Z."/>
            <person name="Armbrust E.V."/>
            <person name="Bowler C."/>
            <person name="Green B."/>
            <person name="Moulton V."/>
            <person name="Van Oosterhout C."/>
            <person name="Grigoriev I."/>
        </authorList>
    </citation>
    <scope>NUCLEOTIDE SEQUENCE [LARGE SCALE GENOMIC DNA]</scope>
    <source>
        <strain evidence="9 10">CCMP1102</strain>
    </source>
</reference>
<gene>
    <name evidence="9" type="ORF">FRACYDRAFT_250497</name>
</gene>
<dbReference type="GO" id="GO:0000166">
    <property type="term" value="F:nucleotide binding"/>
    <property type="evidence" value="ECO:0007669"/>
    <property type="project" value="InterPro"/>
</dbReference>
<evidence type="ECO:0000256" key="1">
    <source>
        <dbReference type="ARBA" id="ARBA00004123"/>
    </source>
</evidence>
<proteinExistence type="inferred from homology"/>
<dbReference type="Gene3D" id="1.20.1250.40">
    <property type="match status" value="1"/>
</dbReference>
<evidence type="ECO:0000256" key="6">
    <source>
        <dbReference type="ARBA" id="ARBA00023242"/>
    </source>
</evidence>
<feature type="compositionally biased region" description="Low complexity" evidence="7">
    <location>
        <begin position="141"/>
        <end position="157"/>
    </location>
</feature>
<sequence length="189" mass="22098">MEILTDSKSRNPVLLPNLTLMEMLEKDVRDNKKIQREKQKKQRRNGRHNNDKSKFEHRDWIQEHVLEYLKSTPCVNIKPTSKLEELKSKVKGYGVTEAESIQILNLMPTEPVEIHLMVEDLHSRMSETKQEEFLTMIQSYNSTTNNSSNDDTTQQNTPDVVEDSIESLEKMHDEDNDNELVDAMIKQEI</sequence>
<dbReference type="GO" id="GO:0006384">
    <property type="term" value="P:transcription initiation at RNA polymerase III promoter"/>
    <property type="evidence" value="ECO:0007669"/>
    <property type="project" value="InterPro"/>
</dbReference>
<dbReference type="InterPro" id="IPR005574">
    <property type="entry name" value="Rpb4/RPC9"/>
</dbReference>
<dbReference type="InterPro" id="IPR010997">
    <property type="entry name" value="HRDC-like_sf"/>
</dbReference>
<feature type="compositionally biased region" description="Basic residues" evidence="7">
    <location>
        <begin position="38"/>
        <end position="47"/>
    </location>
</feature>
<dbReference type="InterPro" id="IPR038324">
    <property type="entry name" value="Rpb4/RPC9_sf"/>
</dbReference>
<evidence type="ECO:0000256" key="2">
    <source>
        <dbReference type="ARBA" id="ARBA00006898"/>
    </source>
</evidence>
<protein>
    <recommendedName>
        <fullName evidence="3">DNA-directed RNA polymerase III subunit RPC9</fullName>
    </recommendedName>
</protein>
<evidence type="ECO:0000313" key="9">
    <source>
        <dbReference type="EMBL" id="OEU07872.1"/>
    </source>
</evidence>
<comment type="subcellular location">
    <subcellularLocation>
        <location evidence="1">Nucleus</location>
    </subcellularLocation>
</comment>
<evidence type="ECO:0000256" key="4">
    <source>
        <dbReference type="ARBA" id="ARBA00022478"/>
    </source>
</evidence>
<dbReference type="KEGG" id="fcy:FRACYDRAFT_250497"/>
<accession>A0A1E7EPI5</accession>
<evidence type="ECO:0000313" key="10">
    <source>
        <dbReference type="Proteomes" id="UP000095751"/>
    </source>
</evidence>
<feature type="domain" description="RNA polymerase Rpb4/RPC9 core" evidence="8">
    <location>
        <begin position="22"/>
        <end position="144"/>
    </location>
</feature>
<comment type="similarity">
    <text evidence="2">Belongs to the eukaryotic RPC9 RNA polymerase subunit family.</text>
</comment>
<dbReference type="InterPro" id="IPR006590">
    <property type="entry name" value="RNA_pol_Rpb4/RPC9_core"/>
</dbReference>
<dbReference type="AlphaFoldDB" id="A0A1E7EPI5"/>
<dbReference type="InParanoid" id="A0A1E7EPI5"/>
<organism evidence="9 10">
    <name type="scientific">Fragilariopsis cylindrus CCMP1102</name>
    <dbReference type="NCBI Taxonomy" id="635003"/>
    <lineage>
        <taxon>Eukaryota</taxon>
        <taxon>Sar</taxon>
        <taxon>Stramenopiles</taxon>
        <taxon>Ochrophyta</taxon>
        <taxon>Bacillariophyta</taxon>
        <taxon>Bacillariophyceae</taxon>
        <taxon>Bacillariophycidae</taxon>
        <taxon>Bacillariales</taxon>
        <taxon>Bacillariaceae</taxon>
        <taxon>Fragilariopsis</taxon>
    </lineage>
</organism>
<dbReference type="OrthoDB" id="1746530at2759"/>
<keyword evidence="5" id="KW-0804">Transcription</keyword>
<evidence type="ECO:0000256" key="5">
    <source>
        <dbReference type="ARBA" id="ARBA00023163"/>
    </source>
</evidence>
<dbReference type="EMBL" id="KV784383">
    <property type="protein sequence ID" value="OEU07872.1"/>
    <property type="molecule type" value="Genomic_DNA"/>
</dbReference>
<feature type="region of interest" description="Disordered" evidence="7">
    <location>
        <begin position="141"/>
        <end position="160"/>
    </location>
</feature>
<evidence type="ECO:0000259" key="8">
    <source>
        <dbReference type="SMART" id="SM00657"/>
    </source>
</evidence>
<dbReference type="SMART" id="SM00657">
    <property type="entry name" value="RPOL4c"/>
    <property type="match status" value="1"/>
</dbReference>
<feature type="region of interest" description="Disordered" evidence="7">
    <location>
        <begin position="29"/>
        <end position="55"/>
    </location>
</feature>
<dbReference type="GO" id="GO:0005666">
    <property type="term" value="C:RNA polymerase III complex"/>
    <property type="evidence" value="ECO:0007669"/>
    <property type="project" value="InterPro"/>
</dbReference>
<evidence type="ECO:0000256" key="7">
    <source>
        <dbReference type="SAM" id="MobiDB-lite"/>
    </source>
</evidence>
<keyword evidence="6" id="KW-0539">Nucleus</keyword>
<name>A0A1E7EPI5_9STRA</name>
<dbReference type="PANTHER" id="PTHR15561:SF0">
    <property type="entry name" value="DNA-DIRECTED RNA POLYMERASE III SUBUNIT RPC9"/>
    <property type="match status" value="1"/>
</dbReference>
<dbReference type="Pfam" id="PF03874">
    <property type="entry name" value="RNA_pol_Rpb4"/>
    <property type="match status" value="1"/>
</dbReference>
<keyword evidence="10" id="KW-1185">Reference proteome</keyword>
<keyword evidence="4" id="KW-0240">DNA-directed RNA polymerase</keyword>
<evidence type="ECO:0000256" key="3">
    <source>
        <dbReference type="ARBA" id="ARBA00016672"/>
    </source>
</evidence>